<dbReference type="EMBL" id="BROD01000001">
    <property type="protein sequence ID" value="GKX67727.1"/>
    <property type="molecule type" value="Genomic_DNA"/>
</dbReference>
<sequence>MEDEVLKSIKEKTYNIVESVLYICFIIYFMIKGFYIRGNVWGTCIKYIIVSYCCIEGIRYGIPYLFNYCREYLKASGVQFIKRIILLGVILCIMAMYFDWSKIIDFFYNTEVHFVNMVSVNNVDITMTRNVFLFSIPLLIIIFSFLINKHLEFLISAIIFIVIVVLYNLGYKPSIDKMITTFIAINFIIFGLRSTYMKKNCNQKDKYNIVMLVSVALIVAIIGNNFSIDYKGLKDKFVTKNTGFAAKNLTGLYDSSNKMGGPISLDNKLAFKYSFPNGVTTGYTYFKADTEDYYTGKNWIKSQAKTALDVKKFKNTVENVIKISDKYKNDVEIYPEEEVKDAILVPNLSYNITMINKEIKPTFDWYRNNFNISKSNMNSYDVEFIDEAIYSRNKGEKDVDYVNRINKISRDYYSFDDGPESFDMYTQLPVTVTERTKNLAYEITHDCRNNFEKAEKIAEYLRRNYTYSLTPKNIPEGQDFVDHFLFDEKQGYCVYFATAMTVLCRSVDIPARFVRGFKDGYRFKQKDTVYEMSNKDSHAWCEVYTNPFEETYKEMNNSLIQPTKPFWVIMDPTSTPNEVSVQHVQEEDKRAKAIGVFMYDGSNIKKKVHNTDSDVYKNLTPNHNYRPDSTNINERTAKNSNKLIVIAIILFILLLSTILRICWILLKNQRIRKNKKIKMIYAHSMKLVSFIGYKKNPAETDLEFAARISDEEMSEILLNTVKAMNKHYYGRHYIKRQDTKDLERLKSIVKSRGKFNYYINIFFHY</sequence>
<evidence type="ECO:0000313" key="2">
    <source>
        <dbReference type="Proteomes" id="UP001058074"/>
    </source>
</evidence>
<accession>A0ACB5RFD1</accession>
<protein>
    <submittedName>
        <fullName evidence="1">Uncharacterized protein</fullName>
    </submittedName>
</protein>
<dbReference type="Proteomes" id="UP001058074">
    <property type="component" value="Unassembled WGS sequence"/>
</dbReference>
<comment type="caution">
    <text evidence="1">The sequence shown here is derived from an EMBL/GenBank/DDBJ whole genome shotgun (WGS) entry which is preliminary data.</text>
</comment>
<evidence type="ECO:0000313" key="1">
    <source>
        <dbReference type="EMBL" id="GKX67727.1"/>
    </source>
</evidence>
<keyword evidence="2" id="KW-1185">Reference proteome</keyword>
<organism evidence="1 2">
    <name type="scientific">Inconstantimicrobium mannanitabidum</name>
    <dbReference type="NCBI Taxonomy" id="1604901"/>
    <lineage>
        <taxon>Bacteria</taxon>
        <taxon>Bacillati</taxon>
        <taxon>Bacillota</taxon>
        <taxon>Clostridia</taxon>
        <taxon>Eubacteriales</taxon>
        <taxon>Clostridiaceae</taxon>
        <taxon>Inconstantimicrobium</taxon>
    </lineage>
</organism>
<reference evidence="1" key="1">
    <citation type="journal article" date="2025" name="Int. J. Syst. Evol. Microbiol.">
        <title>Inconstantimicrobium mannanitabidum sp. nov., a novel member of the family Clostridiaceae isolated from anoxic soil under the treatment of reductive soil disinfestation.</title>
        <authorList>
            <person name="Ueki A."/>
            <person name="Tonouchi A."/>
            <person name="Honma S."/>
            <person name="Kaku N."/>
            <person name="Ueki K."/>
        </authorList>
    </citation>
    <scope>NUCLEOTIDE SEQUENCE</scope>
    <source>
        <strain evidence="1">TW13</strain>
    </source>
</reference>
<gene>
    <name evidence="1" type="ORF">rsdtw13_29850</name>
</gene>
<proteinExistence type="predicted"/>
<name>A0ACB5RFD1_9CLOT</name>